<keyword evidence="9" id="KW-1185">Reference proteome</keyword>
<evidence type="ECO:0000256" key="3">
    <source>
        <dbReference type="PIRSR" id="PIRSR000137-1"/>
    </source>
</evidence>
<accession>A0A9W7W4C2</accession>
<dbReference type="SUPFAM" id="SSF54373">
    <property type="entry name" value="FAD-linked reductases, C-terminal domain"/>
    <property type="match status" value="1"/>
</dbReference>
<organism evidence="8 9">
    <name type="scientific">Teratosphaeria destructans</name>
    <dbReference type="NCBI Taxonomy" id="418781"/>
    <lineage>
        <taxon>Eukaryota</taxon>
        <taxon>Fungi</taxon>
        <taxon>Dikarya</taxon>
        <taxon>Ascomycota</taxon>
        <taxon>Pezizomycotina</taxon>
        <taxon>Dothideomycetes</taxon>
        <taxon>Dothideomycetidae</taxon>
        <taxon>Mycosphaerellales</taxon>
        <taxon>Teratosphaeriaceae</taxon>
        <taxon>Teratosphaeria</taxon>
    </lineage>
</organism>
<gene>
    <name evidence="8" type="ORF">Tdes44962_MAKER08544</name>
</gene>
<evidence type="ECO:0000313" key="9">
    <source>
        <dbReference type="Proteomes" id="UP001138500"/>
    </source>
</evidence>
<dbReference type="Pfam" id="PF05199">
    <property type="entry name" value="GMC_oxred_C"/>
    <property type="match status" value="1"/>
</dbReference>
<keyword evidence="4" id="KW-0285">Flavoprotein</keyword>
<feature type="chain" id="PRO_5040726362" evidence="5">
    <location>
        <begin position="22"/>
        <end position="628"/>
    </location>
</feature>
<dbReference type="InterPro" id="IPR007867">
    <property type="entry name" value="GMC_OxRtase_C"/>
</dbReference>
<dbReference type="GO" id="GO:0044550">
    <property type="term" value="P:secondary metabolite biosynthetic process"/>
    <property type="evidence" value="ECO:0007669"/>
    <property type="project" value="TreeGrafter"/>
</dbReference>
<dbReference type="AlphaFoldDB" id="A0A9W7W4C2"/>
<keyword evidence="4" id="KW-0274">FAD</keyword>
<dbReference type="GO" id="GO:0050660">
    <property type="term" value="F:flavin adenine dinucleotide binding"/>
    <property type="evidence" value="ECO:0007669"/>
    <property type="project" value="InterPro"/>
</dbReference>
<dbReference type="Gene3D" id="3.30.560.10">
    <property type="entry name" value="Glucose Oxidase, domain 3"/>
    <property type="match status" value="1"/>
</dbReference>
<reference evidence="8 9" key="2">
    <citation type="journal article" date="2021" name="Curr. Genet.">
        <title>Genetic response to nitrogen starvation in the aggressive Eucalyptus foliar pathogen Teratosphaeria destructans.</title>
        <authorList>
            <person name="Havenga M."/>
            <person name="Wingfield B.D."/>
            <person name="Wingfield M.J."/>
            <person name="Dreyer L.L."/>
            <person name="Roets F."/>
            <person name="Aylward J."/>
        </authorList>
    </citation>
    <scope>NUCLEOTIDE SEQUENCE [LARGE SCALE GENOMIC DNA]</scope>
    <source>
        <strain evidence="8">CMW44962</strain>
    </source>
</reference>
<dbReference type="Proteomes" id="UP001138500">
    <property type="component" value="Unassembled WGS sequence"/>
</dbReference>
<dbReference type="PANTHER" id="PTHR11552">
    <property type="entry name" value="GLUCOSE-METHANOL-CHOLINE GMC OXIDOREDUCTASE"/>
    <property type="match status" value="1"/>
</dbReference>
<dbReference type="Pfam" id="PF00732">
    <property type="entry name" value="GMC_oxred_N"/>
    <property type="match status" value="1"/>
</dbReference>
<dbReference type="PANTHER" id="PTHR11552:SF138">
    <property type="entry name" value="DEHYDROGENASE PKFF-RELATED"/>
    <property type="match status" value="1"/>
</dbReference>
<dbReference type="InterPro" id="IPR036188">
    <property type="entry name" value="FAD/NAD-bd_sf"/>
</dbReference>
<comment type="cofactor">
    <cofactor evidence="4">
        <name>FAD</name>
        <dbReference type="ChEBI" id="CHEBI:57692"/>
    </cofactor>
</comment>
<dbReference type="GO" id="GO:0016614">
    <property type="term" value="F:oxidoreductase activity, acting on CH-OH group of donors"/>
    <property type="evidence" value="ECO:0007669"/>
    <property type="project" value="InterPro"/>
</dbReference>
<evidence type="ECO:0000259" key="6">
    <source>
        <dbReference type="Pfam" id="PF00732"/>
    </source>
</evidence>
<evidence type="ECO:0000259" key="7">
    <source>
        <dbReference type="Pfam" id="PF05199"/>
    </source>
</evidence>
<feature type="active site" description="Proton acceptor" evidence="3">
    <location>
        <position position="602"/>
    </location>
</feature>
<feature type="domain" description="Glucose-methanol-choline oxidoreductase N-terminal" evidence="6">
    <location>
        <begin position="39"/>
        <end position="361"/>
    </location>
</feature>
<feature type="signal peptide" evidence="5">
    <location>
        <begin position="1"/>
        <end position="21"/>
    </location>
</feature>
<dbReference type="InterPro" id="IPR012132">
    <property type="entry name" value="GMC_OxRdtase"/>
</dbReference>
<reference evidence="8 9" key="1">
    <citation type="journal article" date="2018" name="IMA Fungus">
        <title>IMA Genome-F 10: Nine draft genome sequences of Claviceps purpurea s.lat., including C. arundinis, C. humidiphila, and C. cf. spartinae, pseudomolecules for the pitch canker pathogen Fusarium circinatum, draft genome of Davidsoniella eucalypti, Grosmannia galeiformis, Quambalaria eucalypti, and Teratosphaeria destructans.</title>
        <authorList>
            <person name="Wingfield B.D."/>
            <person name="Liu M."/>
            <person name="Nguyen H.D."/>
            <person name="Lane F.A."/>
            <person name="Morgan S.W."/>
            <person name="De Vos L."/>
            <person name="Wilken P.M."/>
            <person name="Duong T.A."/>
            <person name="Aylward J."/>
            <person name="Coetzee M.P."/>
            <person name="Dadej K."/>
            <person name="De Beer Z.W."/>
            <person name="Findlay W."/>
            <person name="Havenga M."/>
            <person name="Kolarik M."/>
            <person name="Menzies J.G."/>
            <person name="Naidoo K."/>
            <person name="Pochopski O."/>
            <person name="Shoukouhi P."/>
            <person name="Santana Q.C."/>
            <person name="Seifert K.A."/>
            <person name="Soal N."/>
            <person name="Steenkamp E.T."/>
            <person name="Tatham C.T."/>
            <person name="van der Nest M.A."/>
            <person name="Wingfield M.J."/>
        </authorList>
    </citation>
    <scope>NUCLEOTIDE SEQUENCE [LARGE SCALE GENOMIC DNA]</scope>
    <source>
        <strain evidence="8">CMW44962</strain>
    </source>
</reference>
<feature type="binding site" evidence="4">
    <location>
        <begin position="603"/>
        <end position="604"/>
    </location>
    <ligand>
        <name>FAD</name>
        <dbReference type="ChEBI" id="CHEBI:57692"/>
    </ligand>
</feature>
<evidence type="ECO:0000256" key="1">
    <source>
        <dbReference type="ARBA" id="ARBA00010790"/>
    </source>
</evidence>
<comment type="similarity">
    <text evidence="1">Belongs to the GMC oxidoreductase family.</text>
</comment>
<dbReference type="Gene3D" id="3.50.50.60">
    <property type="entry name" value="FAD/NAD(P)-binding domain"/>
    <property type="match status" value="1"/>
</dbReference>
<dbReference type="SUPFAM" id="SSF51905">
    <property type="entry name" value="FAD/NAD(P)-binding domain"/>
    <property type="match status" value="1"/>
</dbReference>
<keyword evidence="5" id="KW-0732">Signal</keyword>
<dbReference type="OrthoDB" id="269227at2759"/>
<name>A0A9W7W4C2_9PEZI</name>
<comment type="caution">
    <text evidence="8">The sequence shown here is derived from an EMBL/GenBank/DDBJ whole genome shotgun (WGS) entry which is preliminary data.</text>
</comment>
<dbReference type="InterPro" id="IPR000172">
    <property type="entry name" value="GMC_OxRdtase_N"/>
</dbReference>
<proteinExistence type="inferred from homology"/>
<evidence type="ECO:0000256" key="2">
    <source>
        <dbReference type="ARBA" id="ARBA00023180"/>
    </source>
</evidence>
<evidence type="ECO:0000313" key="8">
    <source>
        <dbReference type="EMBL" id="KAH9835486.1"/>
    </source>
</evidence>
<protein>
    <submittedName>
        <fullName evidence="8">GMC oxidoreductase</fullName>
    </submittedName>
</protein>
<feature type="active site" description="Proton donor" evidence="3">
    <location>
        <position position="558"/>
    </location>
</feature>
<feature type="domain" description="Glucose-methanol-choline oxidoreductase C-terminal" evidence="7">
    <location>
        <begin position="475"/>
        <end position="611"/>
    </location>
</feature>
<dbReference type="EMBL" id="RIBY02000924">
    <property type="protein sequence ID" value="KAH9835486.1"/>
    <property type="molecule type" value="Genomic_DNA"/>
</dbReference>
<sequence>MLMPWQWLAISLGFFSRQTGAISRHLGNSFGIPGQNATYDYVVVGGGTAGNTIAARLALAGHAVAVIEAGSFYQISNGNGSIIPGLATVQFTGSEPGDTQPLIDWGLITLPQAGAGDREMHYAQGRTLGGSSARHYMTFHHGTVGSYQKWADEIGDQSYTYKNLIPFFRRSITLTPPNTTARAANASVRYNAALWSTNEFNTTARPLNIGWGNWAPALGTWAQKAMLKVGIPIADDVLSGTLSGSTWAPTTIQPKTQVRESSQTSFLEYANTNTNIQIYIQTVAQRILFSENKTATGVLVDTLGITYALKARKEVILSAGVFKSPHLLMLSGVGPRQTLESIQVPVVADRPGVGQDLQDQPYGFGPAYRVNFITGSSYAMNPAFAAAADASYLSDATGPLASPASFLAFEKLRSSRPDLLKNSTLRALDAAFPDDWPDIEIIPADGYLGNNRNYFRDAIVDGYNYATITPVLIAPLSRGNVTINSADYLDPPVINPNWLTHPADQDMAIASFKRCRQIWAQMEALNITIGEEYFPGAKVKTDDQILKHIQRSVIGIYHGSSTCRMGKVDDESAVVDPRARVIGVHGLRVVDASIMRLLPPGHPQSTIYALAEKIAEDILGRHGQHRDY</sequence>
<evidence type="ECO:0000256" key="4">
    <source>
        <dbReference type="PIRSR" id="PIRSR000137-2"/>
    </source>
</evidence>
<evidence type="ECO:0000256" key="5">
    <source>
        <dbReference type="SAM" id="SignalP"/>
    </source>
</evidence>
<keyword evidence="2" id="KW-0325">Glycoprotein</keyword>
<dbReference type="PIRSF" id="PIRSF000137">
    <property type="entry name" value="Alcohol_oxidase"/>
    <property type="match status" value="1"/>
</dbReference>